<dbReference type="AlphaFoldDB" id="A0A9D4NBK2"/>
<sequence>MGLTNNEDMLEEVLQSEKYTLELNFKIRDLKNVQPSQQQPNLADIVDKSASGGSLPQKFAFSLPIAVGTQSAAKNIDSQGSFIRSKYHLHKSFQIMARLNFTGTQLFTTINKAGVWGPPIVRKYIG</sequence>
<dbReference type="Proteomes" id="UP000828390">
    <property type="component" value="Unassembled WGS sequence"/>
</dbReference>
<reference evidence="1" key="1">
    <citation type="journal article" date="2019" name="bioRxiv">
        <title>The Genome of the Zebra Mussel, Dreissena polymorpha: A Resource for Invasive Species Research.</title>
        <authorList>
            <person name="McCartney M.A."/>
            <person name="Auch B."/>
            <person name="Kono T."/>
            <person name="Mallez S."/>
            <person name="Zhang Y."/>
            <person name="Obille A."/>
            <person name="Becker A."/>
            <person name="Abrahante J.E."/>
            <person name="Garbe J."/>
            <person name="Badalamenti J.P."/>
            <person name="Herman A."/>
            <person name="Mangelson H."/>
            <person name="Liachko I."/>
            <person name="Sullivan S."/>
            <person name="Sone E.D."/>
            <person name="Koren S."/>
            <person name="Silverstein K.A.T."/>
            <person name="Beckman K.B."/>
            <person name="Gohl D.M."/>
        </authorList>
    </citation>
    <scope>NUCLEOTIDE SEQUENCE</scope>
    <source>
        <strain evidence="1">Duluth1</strain>
        <tissue evidence="1">Whole animal</tissue>
    </source>
</reference>
<reference evidence="1" key="2">
    <citation type="submission" date="2020-11" db="EMBL/GenBank/DDBJ databases">
        <authorList>
            <person name="McCartney M.A."/>
            <person name="Auch B."/>
            <person name="Kono T."/>
            <person name="Mallez S."/>
            <person name="Becker A."/>
            <person name="Gohl D.M."/>
            <person name="Silverstein K.A.T."/>
            <person name="Koren S."/>
            <person name="Bechman K.B."/>
            <person name="Herman A."/>
            <person name="Abrahante J.E."/>
            <person name="Garbe J."/>
        </authorList>
    </citation>
    <scope>NUCLEOTIDE SEQUENCE</scope>
    <source>
        <strain evidence="1">Duluth1</strain>
        <tissue evidence="1">Whole animal</tissue>
    </source>
</reference>
<evidence type="ECO:0000313" key="1">
    <source>
        <dbReference type="EMBL" id="KAH3890674.1"/>
    </source>
</evidence>
<name>A0A9D4NBK2_DREPO</name>
<comment type="caution">
    <text evidence="1">The sequence shown here is derived from an EMBL/GenBank/DDBJ whole genome shotgun (WGS) entry which is preliminary data.</text>
</comment>
<evidence type="ECO:0000313" key="2">
    <source>
        <dbReference type="Proteomes" id="UP000828390"/>
    </source>
</evidence>
<dbReference type="EMBL" id="JAIWYP010000001">
    <property type="protein sequence ID" value="KAH3890674.1"/>
    <property type="molecule type" value="Genomic_DNA"/>
</dbReference>
<gene>
    <name evidence="1" type="ORF">DPMN_014759</name>
</gene>
<organism evidence="1 2">
    <name type="scientific">Dreissena polymorpha</name>
    <name type="common">Zebra mussel</name>
    <name type="synonym">Mytilus polymorpha</name>
    <dbReference type="NCBI Taxonomy" id="45954"/>
    <lineage>
        <taxon>Eukaryota</taxon>
        <taxon>Metazoa</taxon>
        <taxon>Spiralia</taxon>
        <taxon>Lophotrochozoa</taxon>
        <taxon>Mollusca</taxon>
        <taxon>Bivalvia</taxon>
        <taxon>Autobranchia</taxon>
        <taxon>Heteroconchia</taxon>
        <taxon>Euheterodonta</taxon>
        <taxon>Imparidentia</taxon>
        <taxon>Neoheterodontei</taxon>
        <taxon>Myida</taxon>
        <taxon>Dreissenoidea</taxon>
        <taxon>Dreissenidae</taxon>
        <taxon>Dreissena</taxon>
    </lineage>
</organism>
<protein>
    <submittedName>
        <fullName evidence="1">Uncharacterized protein</fullName>
    </submittedName>
</protein>
<accession>A0A9D4NBK2</accession>
<keyword evidence="2" id="KW-1185">Reference proteome</keyword>
<proteinExistence type="predicted"/>